<organism evidence="1 2">
    <name type="scientific">Streptomyces capitiformicae</name>
    <dbReference type="NCBI Taxonomy" id="2014920"/>
    <lineage>
        <taxon>Bacteria</taxon>
        <taxon>Bacillati</taxon>
        <taxon>Actinomycetota</taxon>
        <taxon>Actinomycetes</taxon>
        <taxon>Kitasatosporales</taxon>
        <taxon>Streptomycetaceae</taxon>
        <taxon>Streptomyces</taxon>
    </lineage>
</organism>
<evidence type="ECO:0008006" key="3">
    <source>
        <dbReference type="Google" id="ProtNLM"/>
    </source>
</evidence>
<keyword evidence="2" id="KW-1185">Reference proteome</keyword>
<comment type="caution">
    <text evidence="1">The sequence shown here is derived from an EMBL/GenBank/DDBJ whole genome shotgun (WGS) entry which is preliminary data.</text>
</comment>
<dbReference type="InterPro" id="IPR015943">
    <property type="entry name" value="WD40/YVTN_repeat-like_dom_sf"/>
</dbReference>
<reference evidence="1" key="2">
    <citation type="submission" date="2020-09" db="EMBL/GenBank/DDBJ databases">
        <authorList>
            <person name="Sun Q."/>
            <person name="Zhou Y."/>
        </authorList>
    </citation>
    <scope>NUCLEOTIDE SEQUENCE</scope>
    <source>
        <strain evidence="1">CGMCC 4.7403</strain>
    </source>
</reference>
<dbReference type="SUPFAM" id="SSF50998">
    <property type="entry name" value="Quinoprotein alcohol dehydrogenase-like"/>
    <property type="match status" value="1"/>
</dbReference>
<accession>A0A919GR60</accession>
<dbReference type="AlphaFoldDB" id="A0A919GR60"/>
<dbReference type="RefSeq" id="WP_268257024.1">
    <property type="nucleotide sequence ID" value="NZ_BNAT01000012.1"/>
</dbReference>
<dbReference type="EMBL" id="BNAT01000012">
    <property type="protein sequence ID" value="GHH89272.1"/>
    <property type="molecule type" value="Genomic_DNA"/>
</dbReference>
<reference evidence="1" key="1">
    <citation type="journal article" date="2014" name="Int. J. Syst. Evol. Microbiol.">
        <title>Complete genome sequence of Corynebacterium casei LMG S-19264T (=DSM 44701T), isolated from a smear-ripened cheese.</title>
        <authorList>
            <consortium name="US DOE Joint Genome Institute (JGI-PGF)"/>
            <person name="Walter F."/>
            <person name="Albersmeier A."/>
            <person name="Kalinowski J."/>
            <person name="Ruckert C."/>
        </authorList>
    </citation>
    <scope>NUCLEOTIDE SEQUENCE</scope>
    <source>
        <strain evidence="1">CGMCC 4.7403</strain>
    </source>
</reference>
<evidence type="ECO:0000313" key="2">
    <source>
        <dbReference type="Proteomes" id="UP000603227"/>
    </source>
</evidence>
<dbReference type="Proteomes" id="UP000603227">
    <property type="component" value="Unassembled WGS sequence"/>
</dbReference>
<name>A0A919GR60_9ACTN</name>
<sequence>MRSRFPSALPAVPAVPLVHPLILPLLLALLTIPVLLAAHQARPAPYGDRFTVHARVEHATALRLHTTKGAVTAYDPETGGPRWTHTRPGHRPLAVLPARVRTIALWEDGLVTATDGDTVRWHRALPNAGAWLADHGGTGVLRLLDPRMLAVVTPDRVTAYRVVDGDLRWVLPAHRGCAFAPGRAVRHGTTLLLAQPCAGDSDASWTSQLVPVDDLGRVTPHRRPLGNELP</sequence>
<dbReference type="InterPro" id="IPR011047">
    <property type="entry name" value="Quinoprotein_ADH-like_sf"/>
</dbReference>
<evidence type="ECO:0000313" key="1">
    <source>
        <dbReference type="EMBL" id="GHH89272.1"/>
    </source>
</evidence>
<protein>
    <recommendedName>
        <fullName evidence="3">PQQ-like domain-containing protein</fullName>
    </recommendedName>
</protein>
<proteinExistence type="predicted"/>
<dbReference type="Gene3D" id="2.130.10.10">
    <property type="entry name" value="YVTN repeat-like/Quinoprotein amine dehydrogenase"/>
    <property type="match status" value="1"/>
</dbReference>
<gene>
    <name evidence="1" type="ORF">GCM10017771_39140</name>
</gene>